<evidence type="ECO:0000313" key="3">
    <source>
        <dbReference type="EMBL" id="SVA92471.1"/>
    </source>
</evidence>
<dbReference type="PANTHER" id="PTHR16517:SF7">
    <property type="entry name" value="PROTEIN KING TUBBY"/>
    <property type="match status" value="1"/>
</dbReference>
<sequence length="272" mass="31438">MSSRISPLCELNFIKNLSKDLIKFVYYPLGQNFENDFSHFHIIKEKRKFKKHIYKMICQETNKIIMYFVETSSFCSKKKTISIYLNYTYINLQHHLISDLENLVNEFVGINFNNTAKNGILIGVVEADSIFKNFALNTTISKLYKTLKQKTLYLATQERTEKRKISGIKEWFKNCVCSDIKQTKVFLNILDTNELISLIGKEPIWNDGVNAYVLNFHGLVKEASVKNSISVDKDGNELFIFGKVSKNLYSLNIKTPISLIQGMCMAITCIYK</sequence>
<dbReference type="PRINTS" id="PR01573">
    <property type="entry name" value="SUPERTUBBY"/>
</dbReference>
<dbReference type="Gene3D" id="3.20.90.10">
    <property type="entry name" value="Tubby Protein, Chain A"/>
    <property type="match status" value="1"/>
</dbReference>
<organism evidence="3">
    <name type="scientific">marine metagenome</name>
    <dbReference type="NCBI Taxonomy" id="408172"/>
    <lineage>
        <taxon>unclassified sequences</taxon>
        <taxon>metagenomes</taxon>
        <taxon>ecological metagenomes</taxon>
    </lineage>
</organism>
<evidence type="ECO:0000259" key="2">
    <source>
        <dbReference type="Pfam" id="PF01167"/>
    </source>
</evidence>
<reference evidence="3" key="1">
    <citation type="submission" date="2018-05" db="EMBL/GenBank/DDBJ databases">
        <authorList>
            <person name="Lanie J.A."/>
            <person name="Ng W.-L."/>
            <person name="Kazmierczak K.M."/>
            <person name="Andrzejewski T.M."/>
            <person name="Davidsen T.M."/>
            <person name="Wayne K.J."/>
            <person name="Tettelin H."/>
            <person name="Glass J.I."/>
            <person name="Rusch D."/>
            <person name="Podicherti R."/>
            <person name="Tsui H.-C.T."/>
            <person name="Winkler M.E."/>
        </authorList>
    </citation>
    <scope>NUCLEOTIDE SEQUENCE</scope>
</reference>
<dbReference type="InterPro" id="IPR000007">
    <property type="entry name" value="Tubby_C"/>
</dbReference>
<dbReference type="AlphaFoldDB" id="A0A381ZU50"/>
<dbReference type="SUPFAM" id="SSF54518">
    <property type="entry name" value="Tubby C-terminal domain-like"/>
    <property type="match status" value="1"/>
</dbReference>
<name>A0A381ZU50_9ZZZZ</name>
<dbReference type="Pfam" id="PF01167">
    <property type="entry name" value="Tub"/>
    <property type="match status" value="1"/>
</dbReference>
<feature type="domain" description="Tubby C-terminal" evidence="2">
    <location>
        <begin position="179"/>
        <end position="268"/>
    </location>
</feature>
<dbReference type="PANTHER" id="PTHR16517">
    <property type="entry name" value="TUBBY-RELATED"/>
    <property type="match status" value="1"/>
</dbReference>
<proteinExistence type="inferred from homology"/>
<protein>
    <recommendedName>
        <fullName evidence="2">Tubby C-terminal domain-containing protein</fullName>
    </recommendedName>
</protein>
<evidence type="ECO:0000256" key="1">
    <source>
        <dbReference type="ARBA" id="ARBA00007129"/>
    </source>
</evidence>
<accession>A0A381ZU50</accession>
<comment type="similarity">
    <text evidence="1">Belongs to the TUB family.</text>
</comment>
<dbReference type="EMBL" id="UINC01022569">
    <property type="protein sequence ID" value="SVA92471.1"/>
    <property type="molecule type" value="Genomic_DNA"/>
</dbReference>
<dbReference type="InterPro" id="IPR025659">
    <property type="entry name" value="Tubby-like_C"/>
</dbReference>
<gene>
    <name evidence="3" type="ORF">METZ01_LOCUS145325</name>
</gene>